<dbReference type="EMBL" id="MU863636">
    <property type="protein sequence ID" value="KAK4101226.1"/>
    <property type="molecule type" value="Genomic_DNA"/>
</dbReference>
<reference evidence="1" key="1">
    <citation type="journal article" date="2023" name="Mol. Phylogenet. Evol.">
        <title>Genome-scale phylogeny and comparative genomics of the fungal order Sordariales.</title>
        <authorList>
            <person name="Hensen N."/>
            <person name="Bonometti L."/>
            <person name="Westerberg I."/>
            <person name="Brannstrom I.O."/>
            <person name="Guillou S."/>
            <person name="Cros-Aarteil S."/>
            <person name="Calhoun S."/>
            <person name="Haridas S."/>
            <person name="Kuo A."/>
            <person name="Mondo S."/>
            <person name="Pangilinan J."/>
            <person name="Riley R."/>
            <person name="LaButti K."/>
            <person name="Andreopoulos B."/>
            <person name="Lipzen A."/>
            <person name="Chen C."/>
            <person name="Yan M."/>
            <person name="Daum C."/>
            <person name="Ng V."/>
            <person name="Clum A."/>
            <person name="Steindorff A."/>
            <person name="Ohm R.A."/>
            <person name="Martin F."/>
            <person name="Silar P."/>
            <person name="Natvig D.O."/>
            <person name="Lalanne C."/>
            <person name="Gautier V."/>
            <person name="Ament-Velasquez S.L."/>
            <person name="Kruys A."/>
            <person name="Hutchinson M.I."/>
            <person name="Powell A.J."/>
            <person name="Barry K."/>
            <person name="Miller A.N."/>
            <person name="Grigoriev I.V."/>
            <person name="Debuchy R."/>
            <person name="Gladieux P."/>
            <person name="Hiltunen Thoren M."/>
            <person name="Johannesson H."/>
        </authorList>
    </citation>
    <scope>NUCLEOTIDE SEQUENCE</scope>
    <source>
        <strain evidence="1">CBS 757.83</strain>
    </source>
</reference>
<feature type="non-terminal residue" evidence="1">
    <location>
        <position position="1"/>
    </location>
</feature>
<comment type="caution">
    <text evidence="1">The sequence shown here is derived from an EMBL/GenBank/DDBJ whole genome shotgun (WGS) entry which is preliminary data.</text>
</comment>
<name>A0AAN6Q1V3_9PEZI</name>
<dbReference type="Proteomes" id="UP001305647">
    <property type="component" value="Unassembled WGS sequence"/>
</dbReference>
<evidence type="ECO:0000313" key="2">
    <source>
        <dbReference type="Proteomes" id="UP001305647"/>
    </source>
</evidence>
<proteinExistence type="predicted"/>
<protein>
    <submittedName>
        <fullName evidence="1">Uncharacterized protein</fullName>
    </submittedName>
</protein>
<gene>
    <name evidence="1" type="ORF">N658DRAFT_533187</name>
</gene>
<keyword evidence="2" id="KW-1185">Reference proteome</keyword>
<sequence length="188" mass="21838">LGGQCYRSQGSFVQSCLYLQCFDANPTALPSPPCLRIPEMKSIQLLDNYREILQDKHFSKTHKTLSRLLAWPLSPSSPPPWPSWFTAKLPPNRRDTEAQIQADFAALINGDSLRFHPWVYTLERMTVFRLPPGMIKDLISVNARTTRPRMLAPRTMRSTLTPRSRDMRLHWDDVDHDDEWSVISDFWI</sequence>
<organism evidence="1 2">
    <name type="scientific">Parathielavia hyrcaniae</name>
    <dbReference type="NCBI Taxonomy" id="113614"/>
    <lineage>
        <taxon>Eukaryota</taxon>
        <taxon>Fungi</taxon>
        <taxon>Dikarya</taxon>
        <taxon>Ascomycota</taxon>
        <taxon>Pezizomycotina</taxon>
        <taxon>Sordariomycetes</taxon>
        <taxon>Sordariomycetidae</taxon>
        <taxon>Sordariales</taxon>
        <taxon>Chaetomiaceae</taxon>
        <taxon>Parathielavia</taxon>
    </lineage>
</organism>
<dbReference type="AlphaFoldDB" id="A0AAN6Q1V3"/>
<evidence type="ECO:0000313" key="1">
    <source>
        <dbReference type="EMBL" id="KAK4101226.1"/>
    </source>
</evidence>
<accession>A0AAN6Q1V3</accession>
<reference evidence="1" key="2">
    <citation type="submission" date="2023-05" db="EMBL/GenBank/DDBJ databases">
        <authorList>
            <consortium name="Lawrence Berkeley National Laboratory"/>
            <person name="Steindorff A."/>
            <person name="Hensen N."/>
            <person name="Bonometti L."/>
            <person name="Westerberg I."/>
            <person name="Brannstrom I.O."/>
            <person name="Guillou S."/>
            <person name="Cros-Aarteil S."/>
            <person name="Calhoun S."/>
            <person name="Haridas S."/>
            <person name="Kuo A."/>
            <person name="Mondo S."/>
            <person name="Pangilinan J."/>
            <person name="Riley R."/>
            <person name="Labutti K."/>
            <person name="Andreopoulos B."/>
            <person name="Lipzen A."/>
            <person name="Chen C."/>
            <person name="Yanf M."/>
            <person name="Daum C."/>
            <person name="Ng V."/>
            <person name="Clum A."/>
            <person name="Ohm R."/>
            <person name="Martin F."/>
            <person name="Silar P."/>
            <person name="Natvig D."/>
            <person name="Lalanne C."/>
            <person name="Gautier V."/>
            <person name="Ament-Velasquez S.L."/>
            <person name="Kruys A."/>
            <person name="Hutchinson M.I."/>
            <person name="Powell A.J."/>
            <person name="Barry K."/>
            <person name="Miller A.N."/>
            <person name="Grigoriev I.V."/>
            <person name="Debuchy R."/>
            <person name="Gladieux P."/>
            <person name="Thoren M.H."/>
            <person name="Johannesson H."/>
        </authorList>
    </citation>
    <scope>NUCLEOTIDE SEQUENCE</scope>
    <source>
        <strain evidence="1">CBS 757.83</strain>
    </source>
</reference>